<evidence type="ECO:0008006" key="3">
    <source>
        <dbReference type="Google" id="ProtNLM"/>
    </source>
</evidence>
<dbReference type="EMBL" id="JAEQND010000011">
    <property type="protein sequence ID" value="MBL0427389.1"/>
    <property type="molecule type" value="Genomic_DNA"/>
</dbReference>
<proteinExistence type="predicted"/>
<reference evidence="1 2" key="1">
    <citation type="journal article" date="2017" name="Int. J. Syst. Evol. Microbiol.">
        <title>Ramlibacter alkalitolerans sp. nov., alkali-tolerant bacterium isolated from soil of ginseng.</title>
        <authorList>
            <person name="Lee D.H."/>
            <person name="Cha C.J."/>
        </authorList>
    </citation>
    <scope>NUCLEOTIDE SEQUENCE [LARGE SCALE GENOMIC DNA]</scope>
    <source>
        <strain evidence="1 2">KACC 19305</strain>
    </source>
</reference>
<accession>A0ABS1JT17</accession>
<evidence type="ECO:0000313" key="1">
    <source>
        <dbReference type="EMBL" id="MBL0427389.1"/>
    </source>
</evidence>
<gene>
    <name evidence="1" type="ORF">JI746_19915</name>
</gene>
<keyword evidence="2" id="KW-1185">Reference proteome</keyword>
<protein>
    <recommendedName>
        <fullName evidence="3">Flagellar FliJ protein</fullName>
    </recommendedName>
</protein>
<name>A0ABS1JT17_9BURK</name>
<organism evidence="1 2">
    <name type="scientific">Ramlibacter alkalitolerans</name>
    <dbReference type="NCBI Taxonomy" id="2039631"/>
    <lineage>
        <taxon>Bacteria</taxon>
        <taxon>Pseudomonadati</taxon>
        <taxon>Pseudomonadota</taxon>
        <taxon>Betaproteobacteria</taxon>
        <taxon>Burkholderiales</taxon>
        <taxon>Comamonadaceae</taxon>
        <taxon>Ramlibacter</taxon>
    </lineage>
</organism>
<comment type="caution">
    <text evidence="1">The sequence shown here is derived from an EMBL/GenBank/DDBJ whole genome shotgun (WGS) entry which is preliminary data.</text>
</comment>
<evidence type="ECO:0000313" key="2">
    <source>
        <dbReference type="Proteomes" id="UP000622707"/>
    </source>
</evidence>
<dbReference type="RefSeq" id="WP_201692015.1">
    <property type="nucleotide sequence ID" value="NZ_JAEQND010000011.1"/>
</dbReference>
<sequence>MKRGPVGAVDLRGFRWRLLPAERRLEAEVESARLALARLQMQSCDLDQAERRRSAQQIEQQALALASARHDVFAGAQAMRYLAHLEGERIAAAAASLAMQQRVAEAREACAQRQRQLESVQLLRDAAQREHLQARLRHECREADAAWLALTQLRRCAQLRKGRESE</sequence>
<dbReference type="Proteomes" id="UP000622707">
    <property type="component" value="Unassembled WGS sequence"/>
</dbReference>